<dbReference type="PANTHER" id="PTHR24347">
    <property type="entry name" value="SERINE/THREONINE-PROTEIN KINASE"/>
    <property type="match status" value="1"/>
</dbReference>
<dbReference type="FunCoup" id="G3WIU1">
    <property type="interactions" value="1207"/>
</dbReference>
<dbReference type="InterPro" id="IPR000719">
    <property type="entry name" value="Prot_kinase_dom"/>
</dbReference>
<protein>
    <recommendedName>
        <fullName evidence="5">Myosin light chain kinase 2, skeletal/cardiac muscle</fullName>
        <ecNumber evidence="4">2.7.11.18</ecNumber>
    </recommendedName>
</protein>
<feature type="compositionally biased region" description="Polar residues" evidence="16">
    <location>
        <begin position="173"/>
        <end position="190"/>
    </location>
</feature>
<dbReference type="Pfam" id="PF00069">
    <property type="entry name" value="Pkinase"/>
    <property type="match status" value="1"/>
</dbReference>
<evidence type="ECO:0000256" key="7">
    <source>
        <dbReference type="ARBA" id="ARBA00022527"/>
    </source>
</evidence>
<keyword evidence="19" id="KW-1185">Reference proteome</keyword>
<evidence type="ECO:0000256" key="2">
    <source>
        <dbReference type="ARBA" id="ARBA00006692"/>
    </source>
</evidence>
<dbReference type="GO" id="GO:0005524">
    <property type="term" value="F:ATP binding"/>
    <property type="evidence" value="ECO:0007669"/>
    <property type="project" value="UniProtKB-UniRule"/>
</dbReference>
<dbReference type="GeneID" id="100915288"/>
<name>G3WIU1_SARHA</name>
<dbReference type="Ensembl" id="ENSSHAT00000015473.2">
    <property type="protein sequence ID" value="ENSSHAP00000015346.2"/>
    <property type="gene ID" value="ENSSHAG00000013080.2"/>
</dbReference>
<proteinExistence type="inferred from homology"/>
<dbReference type="GO" id="GO:0004687">
    <property type="term" value="F:myosin light chain kinase activity"/>
    <property type="evidence" value="ECO:0007669"/>
    <property type="project" value="UniProtKB-EC"/>
</dbReference>
<dbReference type="CTD" id="85366"/>
<reference evidence="18 19" key="1">
    <citation type="journal article" date="2011" name="Proc. Natl. Acad. Sci. U.S.A.">
        <title>Genetic diversity and population structure of the endangered marsupial Sarcophilus harrisii (Tasmanian devil).</title>
        <authorList>
            <person name="Miller W."/>
            <person name="Hayes V.M."/>
            <person name="Ratan A."/>
            <person name="Petersen D.C."/>
            <person name="Wittekindt N.E."/>
            <person name="Miller J."/>
            <person name="Walenz B."/>
            <person name="Knight J."/>
            <person name="Qi J."/>
            <person name="Zhao F."/>
            <person name="Wang Q."/>
            <person name="Bedoya-Reina O.C."/>
            <person name="Katiyar N."/>
            <person name="Tomsho L.P."/>
            <person name="Kasson L.M."/>
            <person name="Hardie R.A."/>
            <person name="Woodbridge P."/>
            <person name="Tindall E.A."/>
            <person name="Bertelsen M.F."/>
            <person name="Dixon D."/>
            <person name="Pyecroft S."/>
            <person name="Helgen K.M."/>
            <person name="Lesk A.M."/>
            <person name="Pringle T.H."/>
            <person name="Patterson N."/>
            <person name="Zhang Y."/>
            <person name="Kreiss A."/>
            <person name="Woods G.M."/>
            <person name="Jones M.E."/>
            <person name="Schuster S.C."/>
        </authorList>
    </citation>
    <scope>NUCLEOTIDE SEQUENCE [LARGE SCALE GENOMIC DNA]</scope>
</reference>
<dbReference type="PROSITE" id="PS00107">
    <property type="entry name" value="PROTEIN_KINASE_ATP"/>
    <property type="match status" value="1"/>
</dbReference>
<dbReference type="Gene3D" id="1.10.510.10">
    <property type="entry name" value="Transferase(Phosphotransferase) domain 1"/>
    <property type="match status" value="1"/>
</dbReference>
<dbReference type="Proteomes" id="UP000007648">
    <property type="component" value="Unassembled WGS sequence"/>
</dbReference>
<feature type="region of interest" description="Disordered" evidence="16">
    <location>
        <begin position="1"/>
        <end position="253"/>
    </location>
</feature>
<keyword evidence="7" id="KW-0723">Serine/threonine-protein kinase</keyword>
<keyword evidence="10 15" id="KW-0547">Nucleotide-binding</keyword>
<dbReference type="FunFam" id="3.30.200.20:FF:000359">
    <property type="entry name" value="myosin light chain kinase 2, skeletal/cardiac muscle"/>
    <property type="match status" value="1"/>
</dbReference>
<dbReference type="Gene3D" id="3.30.200.20">
    <property type="entry name" value="Phosphorylase Kinase, domain 1"/>
    <property type="match status" value="1"/>
</dbReference>
<keyword evidence="9" id="KW-0808">Transferase</keyword>
<dbReference type="GO" id="GO:0006941">
    <property type="term" value="P:striated muscle contraction"/>
    <property type="evidence" value="ECO:0007669"/>
    <property type="project" value="Ensembl"/>
</dbReference>
<reference evidence="18" key="2">
    <citation type="submission" date="2025-08" db="UniProtKB">
        <authorList>
            <consortium name="Ensembl"/>
        </authorList>
    </citation>
    <scope>IDENTIFICATION</scope>
</reference>
<comment type="function">
    <text evidence="14">Implicated in the level of global muscle contraction and cardiac function. Phosphorylates a specific serine in the N-terminus of a myosin light chain.</text>
</comment>
<feature type="compositionally biased region" description="Low complexity" evidence="16">
    <location>
        <begin position="226"/>
        <end position="245"/>
    </location>
</feature>
<evidence type="ECO:0000256" key="12">
    <source>
        <dbReference type="ARBA" id="ARBA00022840"/>
    </source>
</evidence>
<organism evidence="18 19">
    <name type="scientific">Sarcophilus harrisii</name>
    <name type="common">Tasmanian devil</name>
    <name type="synonym">Sarcophilus laniarius</name>
    <dbReference type="NCBI Taxonomy" id="9305"/>
    <lineage>
        <taxon>Eukaryota</taxon>
        <taxon>Metazoa</taxon>
        <taxon>Chordata</taxon>
        <taxon>Craniata</taxon>
        <taxon>Vertebrata</taxon>
        <taxon>Euteleostomi</taxon>
        <taxon>Mammalia</taxon>
        <taxon>Metatheria</taxon>
        <taxon>Dasyuromorphia</taxon>
        <taxon>Dasyuridae</taxon>
        <taxon>Sarcophilus</taxon>
    </lineage>
</organism>
<dbReference type="SMART" id="SM00220">
    <property type="entry name" value="S_TKc"/>
    <property type="match status" value="1"/>
</dbReference>
<feature type="domain" description="Protein kinase" evidence="17">
    <location>
        <begin position="312"/>
        <end position="567"/>
    </location>
</feature>
<dbReference type="SUPFAM" id="SSF56112">
    <property type="entry name" value="Protein kinase-like (PK-like)"/>
    <property type="match status" value="1"/>
</dbReference>
<evidence type="ECO:0000256" key="5">
    <source>
        <dbReference type="ARBA" id="ARBA00019315"/>
    </source>
</evidence>
<gene>
    <name evidence="18" type="primary">MYLK2</name>
</gene>
<dbReference type="GO" id="GO:0045202">
    <property type="term" value="C:synapse"/>
    <property type="evidence" value="ECO:0007669"/>
    <property type="project" value="GOC"/>
</dbReference>
<dbReference type="InterPro" id="IPR017441">
    <property type="entry name" value="Protein_kinase_ATP_BS"/>
</dbReference>
<comment type="similarity">
    <text evidence="2">Belongs to the protein kinase superfamily. CAMK Ser/Thr protein kinase family.</text>
</comment>
<dbReference type="EC" id="2.7.11.18" evidence="4"/>
<evidence type="ECO:0000256" key="9">
    <source>
        <dbReference type="ARBA" id="ARBA00022679"/>
    </source>
</evidence>
<dbReference type="PROSITE" id="PS50011">
    <property type="entry name" value="PROTEIN_KINASE_DOM"/>
    <property type="match status" value="1"/>
</dbReference>
<dbReference type="GO" id="GO:0010628">
    <property type="term" value="P:positive regulation of gene expression"/>
    <property type="evidence" value="ECO:0007669"/>
    <property type="project" value="Ensembl"/>
</dbReference>
<accession>G3WIU1</accession>
<evidence type="ECO:0000256" key="16">
    <source>
        <dbReference type="SAM" id="MobiDB-lite"/>
    </source>
</evidence>
<dbReference type="KEGG" id="shr:100915288"/>
<keyword evidence="12 15" id="KW-0067">ATP-binding</keyword>
<keyword evidence="11" id="KW-0418">Kinase</keyword>
<dbReference type="GO" id="GO:0005634">
    <property type="term" value="C:nucleus"/>
    <property type="evidence" value="ECO:0007669"/>
    <property type="project" value="Ensembl"/>
</dbReference>
<feature type="compositionally biased region" description="Basic and acidic residues" evidence="16">
    <location>
        <begin position="156"/>
        <end position="169"/>
    </location>
</feature>
<feature type="compositionally biased region" description="Pro residues" evidence="16">
    <location>
        <begin position="40"/>
        <end position="51"/>
    </location>
</feature>
<dbReference type="GO" id="GO:0007274">
    <property type="term" value="P:neuromuscular synaptic transmission"/>
    <property type="evidence" value="ECO:0007669"/>
    <property type="project" value="Ensembl"/>
</dbReference>
<dbReference type="GeneTree" id="ENSGT00940000161489"/>
<dbReference type="InterPro" id="IPR011009">
    <property type="entry name" value="Kinase-like_dom_sf"/>
</dbReference>
<evidence type="ECO:0000256" key="10">
    <source>
        <dbReference type="ARBA" id="ARBA00022741"/>
    </source>
</evidence>
<evidence type="ECO:0000256" key="11">
    <source>
        <dbReference type="ARBA" id="ARBA00022777"/>
    </source>
</evidence>
<dbReference type="GO" id="GO:0055008">
    <property type="term" value="P:cardiac muscle tissue morphogenesis"/>
    <property type="evidence" value="ECO:0007669"/>
    <property type="project" value="Ensembl"/>
</dbReference>
<keyword evidence="8" id="KW-0597">Phosphoprotein</keyword>
<feature type="compositionally biased region" description="Basic and acidic residues" evidence="16">
    <location>
        <begin position="122"/>
        <end position="134"/>
    </location>
</feature>
<evidence type="ECO:0000259" key="17">
    <source>
        <dbReference type="PROSITE" id="PS50011"/>
    </source>
</evidence>
<dbReference type="HOGENOM" id="CLU_000288_90_1_1"/>
<dbReference type="GO" id="GO:0014816">
    <property type="term" value="P:skeletal muscle satellite cell differentiation"/>
    <property type="evidence" value="ECO:0007669"/>
    <property type="project" value="Ensembl"/>
</dbReference>
<evidence type="ECO:0000256" key="8">
    <source>
        <dbReference type="ARBA" id="ARBA00022553"/>
    </source>
</evidence>
<evidence type="ECO:0000256" key="13">
    <source>
        <dbReference type="ARBA" id="ARBA00022860"/>
    </source>
</evidence>
<dbReference type="FunFam" id="1.10.510.10:FF:000135">
    <property type="entry name" value="Putative myosin light chain kinase 3"/>
    <property type="match status" value="1"/>
</dbReference>
<dbReference type="InterPro" id="IPR008271">
    <property type="entry name" value="Ser/Thr_kinase_AS"/>
</dbReference>
<dbReference type="PROSITE" id="PS00108">
    <property type="entry name" value="PROTEIN_KINASE_ST"/>
    <property type="match status" value="1"/>
</dbReference>
<evidence type="ECO:0000256" key="1">
    <source>
        <dbReference type="ARBA" id="ARBA00004496"/>
    </source>
</evidence>
<feature type="binding site" evidence="15">
    <location>
        <position position="345"/>
    </location>
    <ligand>
        <name>ATP</name>
        <dbReference type="ChEBI" id="CHEBI:30616"/>
    </ligand>
</feature>
<evidence type="ECO:0000256" key="6">
    <source>
        <dbReference type="ARBA" id="ARBA00022490"/>
    </source>
</evidence>
<comment type="subcellular location">
    <subcellularLocation>
        <location evidence="1">Cytoplasm</location>
    </subcellularLocation>
</comment>
<dbReference type="STRING" id="9305.ENSSHAP00000015346"/>
<keyword evidence="6" id="KW-0963">Cytoplasm</keyword>
<evidence type="ECO:0000256" key="14">
    <source>
        <dbReference type="ARBA" id="ARBA00045834"/>
    </source>
</evidence>
<evidence type="ECO:0000256" key="3">
    <source>
        <dbReference type="ARBA" id="ARBA00011336"/>
    </source>
</evidence>
<reference evidence="18" key="3">
    <citation type="submission" date="2025-09" db="UniProtKB">
        <authorList>
            <consortium name="Ensembl"/>
        </authorList>
    </citation>
    <scope>IDENTIFICATION</scope>
</reference>
<evidence type="ECO:0000256" key="4">
    <source>
        <dbReference type="ARBA" id="ARBA00012430"/>
    </source>
</evidence>
<comment type="subunit">
    <text evidence="3">May interact with centrin.</text>
</comment>
<dbReference type="eggNOG" id="KOG0032">
    <property type="taxonomic scope" value="Eukaryota"/>
</dbReference>
<keyword evidence="13" id="KW-0112">Calmodulin-binding</keyword>
<dbReference type="RefSeq" id="XP_012409068.1">
    <property type="nucleotide sequence ID" value="XM_012553614.2"/>
</dbReference>
<evidence type="ECO:0000256" key="15">
    <source>
        <dbReference type="PROSITE-ProRule" id="PRU10141"/>
    </source>
</evidence>
<evidence type="ECO:0000313" key="18">
    <source>
        <dbReference type="Ensembl" id="ENSSHAP00000015346.2"/>
    </source>
</evidence>
<dbReference type="GO" id="GO:0005737">
    <property type="term" value="C:cytoplasm"/>
    <property type="evidence" value="ECO:0007669"/>
    <property type="project" value="UniProtKB-SubCell"/>
</dbReference>
<dbReference type="OrthoDB" id="6070751at2759"/>
<dbReference type="AlphaFoldDB" id="G3WIU1"/>
<evidence type="ECO:0000313" key="19">
    <source>
        <dbReference type="Proteomes" id="UP000007648"/>
    </source>
</evidence>
<dbReference type="InParanoid" id="G3WIU1"/>
<dbReference type="GO" id="GO:0032971">
    <property type="term" value="P:regulation of muscle filament sliding"/>
    <property type="evidence" value="ECO:0007669"/>
    <property type="project" value="Ensembl"/>
</dbReference>
<dbReference type="GO" id="GO:0005516">
    <property type="term" value="F:calmodulin binding"/>
    <property type="evidence" value="ECO:0007669"/>
    <property type="project" value="UniProtKB-KW"/>
</dbReference>
<sequence length="623" mass="67065">MATTGKGAAEPGPPSPEADNAPKGRADEASLVQEKGAVPPGQPLPGSPGPPEECATAAGGVAHPDGGLGEVSPAAEGSAGPMAALPQESPLVESSGKKPEAGTKGSETGQDNKGGQGAGEQTKGEKKPAGKADPQRAPPPFLHSPSCPAVLQSSEKMMEKSLEEVEKALIGKQGSQVSEAIPGQASSIPGASSKLAEGGKKVAEPQAGSQKEKPLEKTQGLEGERSQAQPSPASPPQAQQGSSLAKGEGDDPEGIVFQAVPLEKEVTEKAACPSANQEDNFEILDDCPPPPAPFPHRIVELRTTNVSSEFTINSQHQLGGGKFGEVCTCTEKATGLKLAAKIIKKQSPKDKEMALLEIEVMNQLNHHNLIQLYAAIETSHEIILFMEFVEGGELFERIVDEDYQLTEVDTMVFVRQICEGILFMHKMRVLHLDLKPENILCVSTTGHMVKIIDFGLARRYNPNEKLKVNFGTPEFLSPEVVNYDQISDKTDMWSMGVITYMLLSGLSPFLGDDDTETLNNVLAANWYFDEETFETISEEAKDFVSKLIIKTPRERMSAAQCLAHPWLNNLAEKAKRCNRRLKSQILLKKYVMKRRWKKNFIAVSAANRFKKITSSGALMALGV</sequence>